<dbReference type="AlphaFoldDB" id="A0A9D4G5Q3"/>
<proteinExistence type="predicted"/>
<organism evidence="1 3">
    <name type="scientific">Dreissena polymorpha</name>
    <name type="common">Zebra mussel</name>
    <name type="synonym">Mytilus polymorpha</name>
    <dbReference type="NCBI Taxonomy" id="45954"/>
    <lineage>
        <taxon>Eukaryota</taxon>
        <taxon>Metazoa</taxon>
        <taxon>Spiralia</taxon>
        <taxon>Lophotrochozoa</taxon>
        <taxon>Mollusca</taxon>
        <taxon>Bivalvia</taxon>
        <taxon>Autobranchia</taxon>
        <taxon>Heteroconchia</taxon>
        <taxon>Euheterodonta</taxon>
        <taxon>Imparidentia</taxon>
        <taxon>Neoheterodontei</taxon>
        <taxon>Myida</taxon>
        <taxon>Dreissenoidea</taxon>
        <taxon>Dreissenidae</taxon>
        <taxon>Dreissena</taxon>
    </lineage>
</organism>
<dbReference type="EMBL" id="JAIWYP010000006">
    <property type="protein sequence ID" value="KAH3811030.1"/>
    <property type="molecule type" value="Genomic_DNA"/>
</dbReference>
<evidence type="ECO:0000313" key="1">
    <source>
        <dbReference type="EMBL" id="KAH3811030.1"/>
    </source>
</evidence>
<evidence type="ECO:0000313" key="3">
    <source>
        <dbReference type="Proteomes" id="UP000828390"/>
    </source>
</evidence>
<gene>
    <name evidence="2" type="ORF">DPMN_107854</name>
    <name evidence="1" type="ORF">DPMN_139430</name>
</gene>
<dbReference type="EMBL" id="JAIWYP010000004">
    <property type="protein sequence ID" value="KAH3834525.1"/>
    <property type="molecule type" value="Genomic_DNA"/>
</dbReference>
<comment type="caution">
    <text evidence="1">The sequence shown here is derived from an EMBL/GenBank/DDBJ whole genome shotgun (WGS) entry which is preliminary data.</text>
</comment>
<sequence>MSCDITGTISTRMGIIHPSVATMLIVAVSRRLTLCAGSPKDDNLMTSVPPRCNRSLSANYCLMIDLCAPSSMSILASADRPPAHTGETAVFNRTSEWDATDDECNMASPSLLLHVFQL</sequence>
<keyword evidence="3" id="KW-1185">Reference proteome</keyword>
<reference evidence="1" key="2">
    <citation type="submission" date="2020-11" db="EMBL/GenBank/DDBJ databases">
        <authorList>
            <person name="McCartney M.A."/>
            <person name="Auch B."/>
            <person name="Kono T."/>
            <person name="Mallez S."/>
            <person name="Becker A."/>
            <person name="Gohl D.M."/>
            <person name="Silverstein K.A.T."/>
            <person name="Koren S."/>
            <person name="Bechman K.B."/>
            <person name="Herman A."/>
            <person name="Abrahante J.E."/>
            <person name="Garbe J."/>
        </authorList>
    </citation>
    <scope>NUCLEOTIDE SEQUENCE</scope>
    <source>
        <strain evidence="1">Duluth1</strain>
        <tissue evidence="1">Whole animal</tissue>
    </source>
</reference>
<name>A0A9D4G5Q3_DREPO</name>
<dbReference type="Proteomes" id="UP000828390">
    <property type="component" value="Unassembled WGS sequence"/>
</dbReference>
<accession>A0A9D4G5Q3</accession>
<evidence type="ECO:0000313" key="2">
    <source>
        <dbReference type="EMBL" id="KAH3834525.1"/>
    </source>
</evidence>
<protein>
    <submittedName>
        <fullName evidence="1">Uncharacterized protein</fullName>
    </submittedName>
</protein>
<reference evidence="1" key="1">
    <citation type="journal article" date="2019" name="bioRxiv">
        <title>The Genome of the Zebra Mussel, Dreissena polymorpha: A Resource for Invasive Species Research.</title>
        <authorList>
            <person name="McCartney M.A."/>
            <person name="Auch B."/>
            <person name="Kono T."/>
            <person name="Mallez S."/>
            <person name="Zhang Y."/>
            <person name="Obille A."/>
            <person name="Becker A."/>
            <person name="Abrahante J.E."/>
            <person name="Garbe J."/>
            <person name="Badalamenti J.P."/>
            <person name="Herman A."/>
            <person name="Mangelson H."/>
            <person name="Liachko I."/>
            <person name="Sullivan S."/>
            <person name="Sone E.D."/>
            <person name="Koren S."/>
            <person name="Silverstein K.A.T."/>
            <person name="Beckman K.B."/>
            <person name="Gohl D.M."/>
        </authorList>
    </citation>
    <scope>NUCLEOTIDE SEQUENCE</scope>
    <source>
        <strain evidence="1">Duluth1</strain>
        <tissue evidence="1">Whole animal</tissue>
    </source>
</reference>